<dbReference type="AlphaFoldDB" id="A0A023F2H2"/>
<dbReference type="InterPro" id="IPR013144">
    <property type="entry name" value="CRA_dom"/>
</dbReference>
<dbReference type="Pfam" id="PF08513">
    <property type="entry name" value="LisH"/>
    <property type="match status" value="1"/>
</dbReference>
<name>A0A023F2H2_TRIIF</name>
<dbReference type="EMBL" id="GBBI01002895">
    <property type="protein sequence ID" value="JAC15817.1"/>
    <property type="molecule type" value="mRNA"/>
</dbReference>
<dbReference type="PROSITE" id="PS50897">
    <property type="entry name" value="CTLH"/>
    <property type="match status" value="1"/>
</dbReference>
<accession>A0A023F2H2</accession>
<sequence>MSYSDKPPEYTREEWIKKLESMHVQRSDMNKLIMNYLVTEGFKEAAERFQEESGLVPPIDLNSMDNRIQIREAIQNGRTQEATLLVNQLHPELLDNDRYLYFHLQQLHLIELIRDGKVEEAVHFAQSQLSECGESQPAILNELERTLALLAFDHPLMSPFSDLLDMRHRHKVASEVNTAILKTEHHESTHPRLYALVKLILWCQDELAKRNLKFPRMVDLSTTDIVESTPAAK</sequence>
<dbReference type="InterPro" id="IPR050618">
    <property type="entry name" value="Ubq-SigPath_Reg"/>
</dbReference>
<dbReference type="PANTHER" id="PTHR12864">
    <property type="entry name" value="RAN BINDING PROTEIN 9-RELATED"/>
    <property type="match status" value="1"/>
</dbReference>
<protein>
    <submittedName>
        <fullName evidence="2">Putative lish motif-containing protein</fullName>
    </submittedName>
</protein>
<dbReference type="InterPro" id="IPR006595">
    <property type="entry name" value="CTLH_C"/>
</dbReference>
<dbReference type="SMART" id="SM00667">
    <property type="entry name" value="LisH"/>
    <property type="match status" value="1"/>
</dbReference>
<reference evidence="2" key="1">
    <citation type="journal article" date="2014" name="PLoS Negl. Trop. Dis.">
        <title>An updated insight into the Sialotranscriptome of Triatoma infestans: developmental stage and geographic variations.</title>
        <authorList>
            <person name="Schwarz A."/>
            <person name="Medrano-Mercado N."/>
            <person name="Schaub G.A."/>
            <person name="Struchiner C.J."/>
            <person name="Bargues M.D."/>
            <person name="Levy M.Z."/>
            <person name="Ribeiro J.M."/>
        </authorList>
    </citation>
    <scope>NUCLEOTIDE SEQUENCE</scope>
    <source>
        <strain evidence="2">Chile</strain>
        <tissue evidence="2">Salivary glands</tissue>
    </source>
</reference>
<dbReference type="SMART" id="SM00757">
    <property type="entry name" value="CRA"/>
    <property type="match status" value="1"/>
</dbReference>
<dbReference type="InterPro" id="IPR024964">
    <property type="entry name" value="CTLH/CRA"/>
</dbReference>
<evidence type="ECO:0000259" key="1">
    <source>
        <dbReference type="PROSITE" id="PS50897"/>
    </source>
</evidence>
<evidence type="ECO:0000313" key="2">
    <source>
        <dbReference type="EMBL" id="JAC15817.1"/>
    </source>
</evidence>
<organism evidence="2">
    <name type="scientific">Triatoma infestans</name>
    <name type="common">Assassin bug</name>
    <dbReference type="NCBI Taxonomy" id="30076"/>
    <lineage>
        <taxon>Eukaryota</taxon>
        <taxon>Metazoa</taxon>
        <taxon>Ecdysozoa</taxon>
        <taxon>Arthropoda</taxon>
        <taxon>Hexapoda</taxon>
        <taxon>Insecta</taxon>
        <taxon>Pterygota</taxon>
        <taxon>Neoptera</taxon>
        <taxon>Paraneoptera</taxon>
        <taxon>Hemiptera</taxon>
        <taxon>Heteroptera</taxon>
        <taxon>Panheteroptera</taxon>
        <taxon>Cimicomorpha</taxon>
        <taxon>Reduviidae</taxon>
        <taxon>Triatominae</taxon>
        <taxon>Triatoma</taxon>
    </lineage>
</organism>
<feature type="domain" description="CTLH" evidence="1">
    <location>
        <begin position="63"/>
        <end position="120"/>
    </location>
</feature>
<dbReference type="InterPro" id="IPR006594">
    <property type="entry name" value="LisH"/>
</dbReference>
<dbReference type="SMART" id="SM00668">
    <property type="entry name" value="CTLH"/>
    <property type="match status" value="1"/>
</dbReference>
<dbReference type="PROSITE" id="PS50896">
    <property type="entry name" value="LISH"/>
    <property type="match status" value="1"/>
</dbReference>
<dbReference type="Pfam" id="PF10607">
    <property type="entry name" value="CTLH"/>
    <property type="match status" value="1"/>
</dbReference>
<proteinExistence type="evidence at transcript level"/>